<evidence type="ECO:0000259" key="4">
    <source>
        <dbReference type="PROSITE" id="PS50825"/>
    </source>
</evidence>
<evidence type="ECO:0000313" key="5">
    <source>
        <dbReference type="EMBL" id="RKE98314.1"/>
    </source>
</evidence>
<evidence type="ECO:0000256" key="1">
    <source>
        <dbReference type="ARBA" id="ARBA00022729"/>
    </source>
</evidence>
<feature type="domain" description="HYR" evidence="4">
    <location>
        <begin position="1080"/>
        <end position="1160"/>
    </location>
</feature>
<dbReference type="PANTHER" id="PTHR24273">
    <property type="entry name" value="FI04643P-RELATED"/>
    <property type="match status" value="1"/>
</dbReference>
<name>A0A420DVR3_9FLAO</name>
<dbReference type="Pfam" id="PF18962">
    <property type="entry name" value="Por_Secre_tail"/>
    <property type="match status" value="1"/>
</dbReference>
<feature type="domain" description="HYR" evidence="4">
    <location>
        <begin position="1001"/>
        <end position="1079"/>
    </location>
</feature>
<dbReference type="InterPro" id="IPR026444">
    <property type="entry name" value="Secre_tail"/>
</dbReference>
<feature type="domain" description="HYR" evidence="4">
    <location>
        <begin position="1239"/>
        <end position="1322"/>
    </location>
</feature>
<gene>
    <name evidence="5" type="ORF">BXY80_0396</name>
</gene>
<dbReference type="PROSITE" id="PS50825">
    <property type="entry name" value="HYR"/>
    <property type="match status" value="3"/>
</dbReference>
<evidence type="ECO:0000256" key="2">
    <source>
        <dbReference type="ARBA" id="ARBA00022737"/>
    </source>
</evidence>
<proteinExistence type="predicted"/>
<sequence>MKRFLLLLLLLSGTIAIAQTTWTGLGANTNWNNTDNWDTNLVPTAADDVIIPTGFTVTLNVAGTVKSIDVQGTSIFDVNTNLTFTDDSSFGPNTSINWSGGTFTSNGSTLTNDGTISILGGNVFIPASTILTNNGAIDFVGGGDIFIATNGVLNNSISGVIDFQGDDSGISGSGGQPRLLNNEGLIKTSYADVSDKSSIGAELINNGGTIQVEVGTLNLSSSGIELNGGVYNVFSGAALDWDSAITISGTFTGVVDGDINWRSTANVLTSASFNFSGNETLKWVGGNLTGGGTLTNESTIEIQSGNVTLSMSTTLTNNGNIDFALGGDIFIATNAILNNTSTGVIDFQGDDSGFSGTGAQPRLLNNEGLIKTSFIDPSDKTSIGVELRNNDGVIQVENGTLNLASPGIELTGGTYNVFSGATLDWDSPILISGTLTGAIDGDFNWRSTTSVLGTATFDFTGNGTVNWPSGSLAGGGVLTNNSIIEIQIGNVFINIATTLINNDKINFSGGGDIFISTDAVLNNTSTGVIDLQGDDSGFSGSGGLPRLLNNEGIIKATFSDITDKATISVELKNNNGIIQVENGTLNLSSPGIELNDGTYNVFADGTLDWDTTITLSGVLSGTVDGIINWRSTAIIAPAETATFDFLGSETVTWASGSLQSGTLVNESRISILDSNITMSAGSTLTNNGDIDFNGLGDIFIGTNAVLNNTETGVIQFIGDDSGFSGSGAVPRILNNAGILRTAYTNDIVADKSNIGVEVTNSGIIDAETGTMSFSSTLDHQVGGVVKGNAIFDLPAISIFTNDGTFAPGASPGTLTVIGNYISTINTILDIELNGLTPDTEHDVLAITGTNVVFEGNVNIIMGFEANQGDTFTIATVSGTNSTENLVTPIIVDYDGKRYTFDVTYPESNSVLLTISDKLDILPPDIITQDITVQLDATGNVSIVDTDVDDGTTDNCTPTNELVFSLDITAFTCADVGDNSVILTVTDNDGNSANATAIVTVEDSINPVVTCPDDIVQSNDSGSCDAVVTFMASATDNCPGVTTSSVPASGSVFPLGTTEVTVTATDASGNTDVCTFNVTINDTENPVVTCPDDIVQSNDSGSCDAVVTFMASATDNCPGVTTSSVPASGSVFPLGTTEVTVTATDASGNTDVCTFNVTINDTENPIVVTQDIIVQLDASGNASIVPADVNDGSSDNCMMSTLSLDVTDFTCEDLGANTVNLIVTDQSSNSASVPATVTLIDNTLPEIICPSDFTVQVDGTYTVPNYIQDGTVVVSDNCDDDLDRVQTPIPGTELGPGSHNIRVEVTDDSGNTAECSFKVTVDDTLSINDNELNDADISLFPNPAFNIVTLKNTSRLELINAEIIDVTGKVISIINLRNMNTVKEISLDTYSSGMYFVKINASNNSITKRLIKQ</sequence>
<dbReference type="NCBIfam" id="TIGR04183">
    <property type="entry name" value="Por_Secre_tail"/>
    <property type="match status" value="1"/>
</dbReference>
<dbReference type="RefSeq" id="WP_162843258.1">
    <property type="nucleotide sequence ID" value="NZ_RAQJ01000001.1"/>
</dbReference>
<reference evidence="5 6" key="1">
    <citation type="submission" date="2018-09" db="EMBL/GenBank/DDBJ databases">
        <title>Genomic Encyclopedia of Archaeal and Bacterial Type Strains, Phase II (KMG-II): from individual species to whole genera.</title>
        <authorList>
            <person name="Goeker M."/>
        </authorList>
    </citation>
    <scope>NUCLEOTIDE SEQUENCE [LARGE SCALE GENOMIC DNA]</scope>
    <source>
        <strain evidence="5 6">DSM 26283</strain>
    </source>
</reference>
<dbReference type="InterPro" id="IPR013783">
    <property type="entry name" value="Ig-like_fold"/>
</dbReference>
<keyword evidence="1 3" id="KW-0732">Signal</keyword>
<accession>A0A420DVR3</accession>
<dbReference type="PANTHER" id="PTHR24273:SF32">
    <property type="entry name" value="HYALIN"/>
    <property type="match status" value="1"/>
</dbReference>
<keyword evidence="2" id="KW-0677">Repeat</keyword>
<evidence type="ECO:0000256" key="3">
    <source>
        <dbReference type="SAM" id="SignalP"/>
    </source>
</evidence>
<feature type="signal peptide" evidence="3">
    <location>
        <begin position="1"/>
        <end position="18"/>
    </location>
</feature>
<protein>
    <submittedName>
        <fullName evidence="5">Putative secreted protein (Por secretion system target)</fullName>
    </submittedName>
</protein>
<comment type="caution">
    <text evidence="5">The sequence shown here is derived from an EMBL/GenBank/DDBJ whole genome shotgun (WGS) entry which is preliminary data.</text>
</comment>
<dbReference type="InterPro" id="IPR003410">
    <property type="entry name" value="HYR_dom"/>
</dbReference>
<dbReference type="Pfam" id="PF02494">
    <property type="entry name" value="HYR"/>
    <property type="match status" value="3"/>
</dbReference>
<dbReference type="EMBL" id="RAQJ01000001">
    <property type="protein sequence ID" value="RKE98314.1"/>
    <property type="molecule type" value="Genomic_DNA"/>
</dbReference>
<feature type="chain" id="PRO_5019041404" evidence="3">
    <location>
        <begin position="19"/>
        <end position="1412"/>
    </location>
</feature>
<evidence type="ECO:0000313" key="6">
    <source>
        <dbReference type="Proteomes" id="UP000284892"/>
    </source>
</evidence>
<keyword evidence="6" id="KW-1185">Reference proteome</keyword>
<dbReference type="Gene3D" id="2.60.40.10">
    <property type="entry name" value="Immunoglobulins"/>
    <property type="match status" value="3"/>
</dbReference>
<dbReference type="Proteomes" id="UP000284892">
    <property type="component" value="Unassembled WGS sequence"/>
</dbReference>
<organism evidence="5 6">
    <name type="scientific">Ichthyenterobacterium magnum</name>
    <dbReference type="NCBI Taxonomy" id="1230530"/>
    <lineage>
        <taxon>Bacteria</taxon>
        <taxon>Pseudomonadati</taxon>
        <taxon>Bacteroidota</taxon>
        <taxon>Flavobacteriia</taxon>
        <taxon>Flavobacteriales</taxon>
        <taxon>Flavobacteriaceae</taxon>
        <taxon>Ichthyenterobacterium</taxon>
    </lineage>
</organism>